<dbReference type="InterPro" id="IPR011009">
    <property type="entry name" value="Kinase-like_dom_sf"/>
</dbReference>
<dbReference type="PANTHER" id="PTHR27003">
    <property type="entry name" value="OS07G0166700 PROTEIN"/>
    <property type="match status" value="1"/>
</dbReference>
<evidence type="ECO:0000313" key="4">
    <source>
        <dbReference type="Proteomes" id="UP000245207"/>
    </source>
</evidence>
<accession>A0A2U1LJA7</accession>
<feature type="region of interest" description="Disordered" evidence="1">
    <location>
        <begin position="309"/>
        <end position="330"/>
    </location>
</feature>
<dbReference type="EMBL" id="PKPP01009101">
    <property type="protein sequence ID" value="PWA49061.1"/>
    <property type="molecule type" value="Genomic_DNA"/>
</dbReference>
<dbReference type="InterPro" id="IPR020635">
    <property type="entry name" value="Tyr_kinase_cat_dom"/>
</dbReference>
<dbReference type="PROSITE" id="PS50011">
    <property type="entry name" value="PROTEIN_KINASE_DOM"/>
    <property type="match status" value="1"/>
</dbReference>
<comment type="caution">
    <text evidence="3">The sequence shown here is derived from an EMBL/GenBank/DDBJ whole genome shotgun (WGS) entry which is preliminary data.</text>
</comment>
<dbReference type="GO" id="GO:0005886">
    <property type="term" value="C:plasma membrane"/>
    <property type="evidence" value="ECO:0007669"/>
    <property type="project" value="TreeGrafter"/>
</dbReference>
<keyword evidence="4" id="KW-1185">Reference proteome</keyword>
<dbReference type="SUPFAM" id="SSF56112">
    <property type="entry name" value="Protein kinase-like (PK-like)"/>
    <property type="match status" value="1"/>
</dbReference>
<organism evidence="3 4">
    <name type="scientific">Artemisia annua</name>
    <name type="common">Sweet wormwood</name>
    <dbReference type="NCBI Taxonomy" id="35608"/>
    <lineage>
        <taxon>Eukaryota</taxon>
        <taxon>Viridiplantae</taxon>
        <taxon>Streptophyta</taxon>
        <taxon>Embryophyta</taxon>
        <taxon>Tracheophyta</taxon>
        <taxon>Spermatophyta</taxon>
        <taxon>Magnoliopsida</taxon>
        <taxon>eudicotyledons</taxon>
        <taxon>Gunneridae</taxon>
        <taxon>Pentapetalae</taxon>
        <taxon>asterids</taxon>
        <taxon>campanulids</taxon>
        <taxon>Asterales</taxon>
        <taxon>Asteraceae</taxon>
        <taxon>Asteroideae</taxon>
        <taxon>Anthemideae</taxon>
        <taxon>Artemisiinae</taxon>
        <taxon>Artemisia</taxon>
    </lineage>
</organism>
<sequence>MSELRLATNNFSEENLMKHTPSVVLYKGQLDQSGQSIPIVVRRYSNPDVSLNEAMISLAQIHKNIATLFKVASEDLADDDDDFNELDDDKQMEVMSKGYLIYKYEVNESLDKHLSGSTLTWMQRLNICLDVARVLRYIHHEFLDDDDESLIHGNIKSSKILLNQNWEPTLHGLRADMTVKKHGVHHPSNYDGTLQYTDPAYEKTKSLSHKSDVYSFGVVLFEVLLGRVASIPISDQDNWSFARFARSHYERETLSDIIDPVLRQQMDSKSLKNFSETAYYCLQEMRSQRPDMIMVVKKLERALDYQQKLESPEHSTTAAVEAPLSDQLKT</sequence>
<dbReference type="GO" id="GO:0009506">
    <property type="term" value="C:plasmodesma"/>
    <property type="evidence" value="ECO:0007669"/>
    <property type="project" value="TreeGrafter"/>
</dbReference>
<dbReference type="OrthoDB" id="64767at2759"/>
<dbReference type="InterPro" id="IPR000719">
    <property type="entry name" value="Prot_kinase_dom"/>
</dbReference>
<evidence type="ECO:0000259" key="2">
    <source>
        <dbReference type="PROSITE" id="PS50011"/>
    </source>
</evidence>
<dbReference type="Gene3D" id="3.30.200.20">
    <property type="entry name" value="Phosphorylase Kinase, domain 1"/>
    <property type="match status" value="1"/>
</dbReference>
<evidence type="ECO:0000256" key="1">
    <source>
        <dbReference type="SAM" id="MobiDB-lite"/>
    </source>
</evidence>
<feature type="domain" description="Protein kinase" evidence="2">
    <location>
        <begin position="1"/>
        <end position="303"/>
    </location>
</feature>
<reference evidence="3 4" key="1">
    <citation type="journal article" date="2018" name="Mol. Plant">
        <title>The genome of Artemisia annua provides insight into the evolution of Asteraceae family and artemisinin biosynthesis.</title>
        <authorList>
            <person name="Shen Q."/>
            <person name="Zhang L."/>
            <person name="Liao Z."/>
            <person name="Wang S."/>
            <person name="Yan T."/>
            <person name="Shi P."/>
            <person name="Liu M."/>
            <person name="Fu X."/>
            <person name="Pan Q."/>
            <person name="Wang Y."/>
            <person name="Lv Z."/>
            <person name="Lu X."/>
            <person name="Zhang F."/>
            <person name="Jiang W."/>
            <person name="Ma Y."/>
            <person name="Chen M."/>
            <person name="Hao X."/>
            <person name="Li L."/>
            <person name="Tang Y."/>
            <person name="Lv G."/>
            <person name="Zhou Y."/>
            <person name="Sun X."/>
            <person name="Brodelius P.E."/>
            <person name="Rose J.K.C."/>
            <person name="Tang K."/>
        </authorList>
    </citation>
    <scope>NUCLEOTIDE SEQUENCE [LARGE SCALE GENOMIC DNA]</scope>
    <source>
        <strain evidence="4">cv. Huhao1</strain>
        <tissue evidence="3">Leaf</tissue>
    </source>
</reference>
<keyword evidence="3" id="KW-0418">Kinase</keyword>
<dbReference type="GO" id="GO:0005524">
    <property type="term" value="F:ATP binding"/>
    <property type="evidence" value="ECO:0007669"/>
    <property type="project" value="InterPro"/>
</dbReference>
<dbReference type="Gene3D" id="1.10.510.10">
    <property type="entry name" value="Transferase(Phosphotransferase) domain 1"/>
    <property type="match status" value="1"/>
</dbReference>
<dbReference type="AlphaFoldDB" id="A0A2U1LJA7"/>
<gene>
    <name evidence="3" type="ORF">CTI12_AA486550</name>
</gene>
<dbReference type="GO" id="GO:0004714">
    <property type="term" value="F:transmembrane receptor protein tyrosine kinase activity"/>
    <property type="evidence" value="ECO:0007669"/>
    <property type="project" value="InterPro"/>
</dbReference>
<proteinExistence type="predicted"/>
<dbReference type="SMART" id="SM00219">
    <property type="entry name" value="TyrKc"/>
    <property type="match status" value="1"/>
</dbReference>
<name>A0A2U1LJA7_ARTAN</name>
<dbReference type="Pfam" id="PF07714">
    <property type="entry name" value="PK_Tyr_Ser-Thr"/>
    <property type="match status" value="1"/>
</dbReference>
<dbReference type="PANTHER" id="PTHR27003:SF383">
    <property type="entry name" value="TYROSINE-PROTEIN KINASE, NON-RECEPTOR JAK_TYK2-RELATED"/>
    <property type="match status" value="1"/>
</dbReference>
<protein>
    <submittedName>
        <fullName evidence="3">Protein kinase-like domain-containing protein</fullName>
    </submittedName>
</protein>
<dbReference type="InterPro" id="IPR001245">
    <property type="entry name" value="Ser-Thr/Tyr_kinase_cat_dom"/>
</dbReference>
<dbReference type="Proteomes" id="UP000245207">
    <property type="component" value="Unassembled WGS sequence"/>
</dbReference>
<dbReference type="STRING" id="35608.A0A2U1LJA7"/>
<keyword evidence="3" id="KW-0808">Transferase</keyword>
<evidence type="ECO:0000313" key="3">
    <source>
        <dbReference type="EMBL" id="PWA49061.1"/>
    </source>
</evidence>
<dbReference type="InterPro" id="IPR045272">
    <property type="entry name" value="ANXUR1/2-like"/>
</dbReference>